<evidence type="ECO:0000313" key="3">
    <source>
        <dbReference type="Proteomes" id="UP000032305"/>
    </source>
</evidence>
<dbReference type="Proteomes" id="UP000032305">
    <property type="component" value="Unassembled WGS sequence"/>
</dbReference>
<name>A0A0A1W3S2_9SPHN</name>
<dbReference type="PANTHER" id="PTHR34821">
    <property type="entry name" value="INNER MEMBRANE PROTEIN YDCZ"/>
    <property type="match status" value="1"/>
</dbReference>
<dbReference type="Pfam" id="PF04657">
    <property type="entry name" value="DMT_YdcZ"/>
    <property type="match status" value="1"/>
</dbReference>
<feature type="transmembrane region" description="Helical" evidence="1">
    <location>
        <begin position="94"/>
        <end position="112"/>
    </location>
</feature>
<dbReference type="PANTHER" id="PTHR34821:SF2">
    <property type="entry name" value="INNER MEMBRANE PROTEIN YDCZ"/>
    <property type="match status" value="1"/>
</dbReference>
<gene>
    <name evidence="2" type="ORF">SP5_005_00770</name>
</gene>
<keyword evidence="3" id="KW-1185">Reference proteome</keyword>
<proteinExistence type="predicted"/>
<protein>
    <recommendedName>
        <fullName evidence="4">EamA domain-containing protein</fullName>
    </recommendedName>
</protein>
<evidence type="ECO:0008006" key="4">
    <source>
        <dbReference type="Google" id="ProtNLM"/>
    </source>
</evidence>
<sequence>MAAFFPLILVLIAGIGLAIQPPTNAALAKASGSVVLAALTSFLIGTVVLAVAWAAIDRTSPAALKGAPGWAWLGGFYGAGFVAVLAYAAPRLGISVALTAAIASQLVAALIVDHFGLFGVRVEPVTIGKVIGVALVIAGAVVVRRG</sequence>
<keyword evidence="1" id="KW-0812">Transmembrane</keyword>
<dbReference type="AlphaFoldDB" id="A0A0A1W3S2"/>
<dbReference type="RefSeq" id="WP_042482903.1">
    <property type="nucleotide sequence ID" value="NZ_BBPI01000005.1"/>
</dbReference>
<keyword evidence="1" id="KW-0472">Membrane</keyword>
<keyword evidence="1" id="KW-1133">Transmembrane helix</keyword>
<organism evidence="2 3">
    <name type="scientific">Sphingomonas parapaucimobilis NBRC 15100</name>
    <dbReference type="NCBI Taxonomy" id="1219049"/>
    <lineage>
        <taxon>Bacteria</taxon>
        <taxon>Pseudomonadati</taxon>
        <taxon>Pseudomonadota</taxon>
        <taxon>Alphaproteobacteria</taxon>
        <taxon>Sphingomonadales</taxon>
        <taxon>Sphingomonadaceae</taxon>
        <taxon>Sphingomonas</taxon>
    </lineage>
</organism>
<dbReference type="InterPro" id="IPR006750">
    <property type="entry name" value="YdcZ"/>
</dbReference>
<reference evidence="2 3" key="1">
    <citation type="submission" date="2014-11" db="EMBL/GenBank/DDBJ databases">
        <title>Whole genome shotgun sequence of Sphingomonas parapaucimobilis NBRC 15100.</title>
        <authorList>
            <person name="Katano-Makiyama Y."/>
            <person name="Hosoyama A."/>
            <person name="Hashimoto M."/>
            <person name="Hosoyama Y."/>
            <person name="Noguchi M."/>
            <person name="Numata M."/>
            <person name="Tsuchikane K."/>
            <person name="Hirakata S."/>
            <person name="Uohara A."/>
            <person name="Shimodaira J."/>
            <person name="Ohji S."/>
            <person name="Ichikawa N."/>
            <person name="Kimura A."/>
            <person name="Yamazoe A."/>
            <person name="Fujita N."/>
        </authorList>
    </citation>
    <scope>NUCLEOTIDE SEQUENCE [LARGE SCALE GENOMIC DNA]</scope>
    <source>
        <strain evidence="2 3">NBRC 15100</strain>
    </source>
</reference>
<accession>A0A0A1W3S2</accession>
<dbReference type="EMBL" id="BBPI01000005">
    <property type="protein sequence ID" value="GAL99553.1"/>
    <property type="molecule type" value="Genomic_DNA"/>
</dbReference>
<feature type="transmembrane region" description="Helical" evidence="1">
    <location>
        <begin position="68"/>
        <end position="88"/>
    </location>
</feature>
<dbReference type="GO" id="GO:0005886">
    <property type="term" value="C:plasma membrane"/>
    <property type="evidence" value="ECO:0007669"/>
    <property type="project" value="TreeGrafter"/>
</dbReference>
<evidence type="ECO:0000313" key="2">
    <source>
        <dbReference type="EMBL" id="GAL99553.1"/>
    </source>
</evidence>
<dbReference type="eggNOG" id="COG3238">
    <property type="taxonomic scope" value="Bacteria"/>
</dbReference>
<feature type="transmembrane region" description="Helical" evidence="1">
    <location>
        <begin position="34"/>
        <end position="56"/>
    </location>
</feature>
<dbReference type="OrthoDB" id="370053at2"/>
<comment type="caution">
    <text evidence="2">The sequence shown here is derived from an EMBL/GenBank/DDBJ whole genome shotgun (WGS) entry which is preliminary data.</text>
</comment>
<evidence type="ECO:0000256" key="1">
    <source>
        <dbReference type="SAM" id="Phobius"/>
    </source>
</evidence>
<feature type="transmembrane region" description="Helical" evidence="1">
    <location>
        <begin position="124"/>
        <end position="143"/>
    </location>
</feature>